<dbReference type="Pfam" id="PF01654">
    <property type="entry name" value="Cyt_bd_oxida_I"/>
    <property type="match status" value="1"/>
</dbReference>
<dbReference type="GO" id="GO:0019646">
    <property type="term" value="P:aerobic electron transport chain"/>
    <property type="evidence" value="ECO:0007669"/>
    <property type="project" value="InterPro"/>
</dbReference>
<evidence type="ECO:0000256" key="4">
    <source>
        <dbReference type="ARBA" id="ARBA00022475"/>
    </source>
</evidence>
<sequence>MTQSSTLWLSQIQFFASLAFMLLFLALELGLAWMLAYMRVRSLASPVSPWMGAYRFWVRVFALASFVAFAASIPVMVQLGSLWPGLLGKIGDVAGPLLAAGLATVYVFKTCFLGAMLFGERRLSSRAHAAVVVLVAVGSTLMVLWLVVLVSWMHIPAGAQFTEGRYQVENWLQVVFNPAFPWYAGLYLLGSLLCAAFLVIAVVAVQSLRRPSEPSERLAFRMALRVACACIVLQGLCAAGDGLVAARYLPAKAAAVSGYWHSGHAPDMVLFGWPDAGSARNRAAWSLPEAGKPWLARDDDGRPRGLDQFSGMAPPVAATFWFFRAAVLTGLALALVAGVTLVRIHRSAYDPGVLSRAWRHVLGATSFMSWILILAGLAYILLAAYPYAVTGTITVAEIAGSADFSLLASVLVASLLLYGLFIAGFLRMVRHIARYGVVPVARHRGRA</sequence>
<feature type="transmembrane region" description="Helical" evidence="12">
    <location>
        <begin position="321"/>
        <end position="342"/>
    </location>
</feature>
<evidence type="ECO:0000256" key="10">
    <source>
        <dbReference type="ARBA" id="ARBA00023004"/>
    </source>
</evidence>
<keyword evidence="7 12" id="KW-0479">Metal-binding</keyword>
<accession>A0A853F6R6</accession>
<evidence type="ECO:0000256" key="5">
    <source>
        <dbReference type="ARBA" id="ARBA00022617"/>
    </source>
</evidence>
<evidence type="ECO:0000256" key="8">
    <source>
        <dbReference type="ARBA" id="ARBA00022982"/>
    </source>
</evidence>
<evidence type="ECO:0000313" key="14">
    <source>
        <dbReference type="Proteomes" id="UP000580517"/>
    </source>
</evidence>
<evidence type="ECO:0000256" key="2">
    <source>
        <dbReference type="ARBA" id="ARBA00009819"/>
    </source>
</evidence>
<dbReference type="RefSeq" id="WP_129967588.1">
    <property type="nucleotide sequence ID" value="NZ_JACCEW010000001.1"/>
</dbReference>
<dbReference type="PIRSF" id="PIRSF006446">
    <property type="entry name" value="Cyt_quinol_oxidase_1"/>
    <property type="match status" value="1"/>
</dbReference>
<keyword evidence="9 12" id="KW-1133">Transmembrane helix</keyword>
<evidence type="ECO:0000256" key="3">
    <source>
        <dbReference type="ARBA" id="ARBA00022448"/>
    </source>
</evidence>
<feature type="transmembrane region" description="Helical" evidence="12">
    <location>
        <begin position="404"/>
        <end position="426"/>
    </location>
</feature>
<feature type="transmembrane region" description="Helical" evidence="12">
    <location>
        <begin position="226"/>
        <end position="249"/>
    </location>
</feature>
<evidence type="ECO:0000256" key="11">
    <source>
        <dbReference type="ARBA" id="ARBA00023136"/>
    </source>
</evidence>
<dbReference type="InterPro" id="IPR002585">
    <property type="entry name" value="Cyt-d_ubiquinol_oxidase_su_1"/>
</dbReference>
<dbReference type="GO" id="GO:0046872">
    <property type="term" value="F:metal ion binding"/>
    <property type="evidence" value="ECO:0007669"/>
    <property type="project" value="UniProtKB-UniRule"/>
</dbReference>
<evidence type="ECO:0000256" key="7">
    <source>
        <dbReference type="ARBA" id="ARBA00022723"/>
    </source>
</evidence>
<feature type="transmembrane region" description="Helical" evidence="12">
    <location>
        <begin position="12"/>
        <end position="35"/>
    </location>
</feature>
<keyword evidence="5 12" id="KW-0349">Heme</keyword>
<feature type="transmembrane region" description="Helical" evidence="12">
    <location>
        <begin position="97"/>
        <end position="118"/>
    </location>
</feature>
<dbReference type="GO" id="GO:0005886">
    <property type="term" value="C:plasma membrane"/>
    <property type="evidence" value="ECO:0007669"/>
    <property type="project" value="UniProtKB-SubCell"/>
</dbReference>
<dbReference type="GO" id="GO:0020037">
    <property type="term" value="F:heme binding"/>
    <property type="evidence" value="ECO:0007669"/>
    <property type="project" value="TreeGrafter"/>
</dbReference>
<dbReference type="GO" id="GO:0070069">
    <property type="term" value="C:cytochrome complex"/>
    <property type="evidence" value="ECO:0007669"/>
    <property type="project" value="UniProtKB-UniRule"/>
</dbReference>
<keyword evidence="11 12" id="KW-0472">Membrane</keyword>
<evidence type="ECO:0000256" key="12">
    <source>
        <dbReference type="PIRNR" id="PIRNR006446"/>
    </source>
</evidence>
<keyword evidence="4 12" id="KW-1003">Cell membrane</keyword>
<evidence type="ECO:0000256" key="1">
    <source>
        <dbReference type="ARBA" id="ARBA00004651"/>
    </source>
</evidence>
<keyword evidence="14" id="KW-1185">Reference proteome</keyword>
<feature type="transmembrane region" description="Helical" evidence="12">
    <location>
        <begin position="362"/>
        <end position="384"/>
    </location>
</feature>
<feature type="transmembrane region" description="Helical" evidence="12">
    <location>
        <begin position="180"/>
        <end position="205"/>
    </location>
</feature>
<dbReference type="PANTHER" id="PTHR30365">
    <property type="entry name" value="CYTOCHROME D UBIQUINOL OXIDASE"/>
    <property type="match status" value="1"/>
</dbReference>
<reference evidence="13 14" key="1">
    <citation type="submission" date="2020-07" db="EMBL/GenBank/DDBJ databases">
        <title>Taxonomic revisions and descriptions of new bacterial species based on genomic comparisons in the high-G+C-content subgroup of the family Alcaligenaceae.</title>
        <authorList>
            <person name="Szabo A."/>
            <person name="Felfoldi T."/>
        </authorList>
    </citation>
    <scope>NUCLEOTIDE SEQUENCE [LARGE SCALE GENOMIC DNA]</scope>
    <source>
        <strain evidence="13 14">DSM 25264</strain>
    </source>
</reference>
<dbReference type="PANTHER" id="PTHR30365:SF14">
    <property type="entry name" value="CYTOCHROME BD MENAQUINOL OXIDASE SUBUNIT I-RELATED"/>
    <property type="match status" value="1"/>
</dbReference>
<dbReference type="GO" id="GO:0016682">
    <property type="term" value="F:oxidoreductase activity, acting on diphenols and related substances as donors, oxygen as acceptor"/>
    <property type="evidence" value="ECO:0007669"/>
    <property type="project" value="TreeGrafter"/>
</dbReference>
<protein>
    <submittedName>
        <fullName evidence="13">Cytochrome ubiquinol oxidase subunit I</fullName>
    </submittedName>
</protein>
<dbReference type="AlphaFoldDB" id="A0A853F6R6"/>
<evidence type="ECO:0000256" key="6">
    <source>
        <dbReference type="ARBA" id="ARBA00022692"/>
    </source>
</evidence>
<evidence type="ECO:0000313" key="13">
    <source>
        <dbReference type="EMBL" id="NYT35659.1"/>
    </source>
</evidence>
<comment type="subcellular location">
    <subcellularLocation>
        <location evidence="12">Cell inner membrane</location>
    </subcellularLocation>
    <subcellularLocation>
        <location evidence="1">Cell membrane</location>
        <topology evidence="1">Multi-pass membrane protein</topology>
    </subcellularLocation>
</comment>
<dbReference type="Proteomes" id="UP000580517">
    <property type="component" value="Unassembled WGS sequence"/>
</dbReference>
<dbReference type="GO" id="GO:0009055">
    <property type="term" value="F:electron transfer activity"/>
    <property type="evidence" value="ECO:0007669"/>
    <property type="project" value="UniProtKB-UniRule"/>
</dbReference>
<keyword evidence="8 12" id="KW-0249">Electron transport</keyword>
<name>A0A853F6R6_9BURK</name>
<comment type="caution">
    <text evidence="13">The sequence shown here is derived from an EMBL/GenBank/DDBJ whole genome shotgun (WGS) entry which is preliminary data.</text>
</comment>
<dbReference type="EMBL" id="JACCEW010000001">
    <property type="protein sequence ID" value="NYT35659.1"/>
    <property type="molecule type" value="Genomic_DNA"/>
</dbReference>
<feature type="transmembrane region" description="Helical" evidence="12">
    <location>
        <begin position="130"/>
        <end position="155"/>
    </location>
</feature>
<evidence type="ECO:0000256" key="9">
    <source>
        <dbReference type="ARBA" id="ARBA00022989"/>
    </source>
</evidence>
<feature type="transmembrane region" description="Helical" evidence="12">
    <location>
        <begin position="56"/>
        <end position="77"/>
    </location>
</feature>
<keyword evidence="6 12" id="KW-0812">Transmembrane</keyword>
<keyword evidence="10 12" id="KW-0408">Iron</keyword>
<proteinExistence type="inferred from homology"/>
<organism evidence="13 14">
    <name type="scientific">Allopusillimonas soli</name>
    <dbReference type="NCBI Taxonomy" id="659016"/>
    <lineage>
        <taxon>Bacteria</taxon>
        <taxon>Pseudomonadati</taxon>
        <taxon>Pseudomonadota</taxon>
        <taxon>Betaproteobacteria</taxon>
        <taxon>Burkholderiales</taxon>
        <taxon>Alcaligenaceae</taxon>
        <taxon>Allopusillimonas</taxon>
    </lineage>
</organism>
<dbReference type="OrthoDB" id="8675262at2"/>
<gene>
    <name evidence="13" type="ORF">H0A68_02145</name>
</gene>
<comment type="similarity">
    <text evidence="2 12">Belongs to the cytochrome ubiquinol oxidase subunit 1 family.</text>
</comment>
<keyword evidence="3 12" id="KW-0813">Transport</keyword>